<dbReference type="SUPFAM" id="SSF52402">
    <property type="entry name" value="Adenine nucleotide alpha hydrolases-like"/>
    <property type="match status" value="1"/>
</dbReference>
<keyword evidence="6" id="KW-1185">Reference proteome</keyword>
<evidence type="ECO:0000259" key="2">
    <source>
        <dbReference type="Pfam" id="PF00582"/>
    </source>
</evidence>
<comment type="caution">
    <text evidence="3">The sequence shown here is derived from an EMBL/GenBank/DDBJ whole genome shotgun (WGS) entry which is preliminary data.</text>
</comment>
<dbReference type="PANTHER" id="PTHR31964:SF113">
    <property type="entry name" value="USPA DOMAIN-CONTAINING PROTEIN"/>
    <property type="match status" value="1"/>
</dbReference>
<dbReference type="EMBL" id="JAPZVQ010000019">
    <property type="protein sequence ID" value="MDA1387801.1"/>
    <property type="molecule type" value="Genomic_DNA"/>
</dbReference>
<dbReference type="InterPro" id="IPR006016">
    <property type="entry name" value="UspA"/>
</dbReference>
<dbReference type="EMBL" id="JAVDYD010000001">
    <property type="protein sequence ID" value="MDR7337434.1"/>
    <property type="molecule type" value="Genomic_DNA"/>
</dbReference>
<evidence type="ECO:0000256" key="1">
    <source>
        <dbReference type="ARBA" id="ARBA00008791"/>
    </source>
</evidence>
<dbReference type="InterPro" id="IPR006015">
    <property type="entry name" value="Universal_stress_UspA"/>
</dbReference>
<protein>
    <submittedName>
        <fullName evidence="4">Nucleotide-binding universal stress UspA family protein</fullName>
    </submittedName>
    <submittedName>
        <fullName evidence="3">Universal stress protein</fullName>
    </submittedName>
</protein>
<dbReference type="AlphaFoldDB" id="A0A9X3PLQ0"/>
<sequence length="147" mass="15384">MSEREVEHNVVMVGVDGSPASRLALRWAVRQAEAVSGRVVAVLAWQEPTGFGLGVTVPPGVQWGEEARVSLHSTVASALGERVPVPIEQRVVEGHPAEVLLSQSKDADLLVVGSRGLGGFVGTLLGSVSRHVVSHASCPVVVIPDKT</sequence>
<accession>A0A9X3PLQ0</accession>
<evidence type="ECO:0000313" key="3">
    <source>
        <dbReference type="EMBL" id="MDA1387801.1"/>
    </source>
</evidence>
<gene>
    <name evidence="4" type="ORF">J2S69_001153</name>
    <name evidence="3" type="ORF">O2L01_22605</name>
</gene>
<dbReference type="PRINTS" id="PR01438">
    <property type="entry name" value="UNVRSLSTRESS"/>
</dbReference>
<reference evidence="4 6" key="2">
    <citation type="submission" date="2023-07" db="EMBL/GenBank/DDBJ databases">
        <title>Sequencing the genomes of 1000 actinobacteria strains.</title>
        <authorList>
            <person name="Klenk H.-P."/>
        </authorList>
    </citation>
    <scope>NUCLEOTIDE SEQUENCE [LARGE SCALE GENOMIC DNA]</scope>
    <source>
        <strain evidence="4 6">DSM 44724</strain>
    </source>
</reference>
<evidence type="ECO:0000313" key="5">
    <source>
        <dbReference type="Proteomes" id="UP001145799"/>
    </source>
</evidence>
<dbReference type="Gene3D" id="3.40.50.620">
    <property type="entry name" value="HUPs"/>
    <property type="match status" value="1"/>
</dbReference>
<dbReference type="PANTHER" id="PTHR31964">
    <property type="entry name" value="ADENINE NUCLEOTIDE ALPHA HYDROLASES-LIKE SUPERFAMILY PROTEIN"/>
    <property type="match status" value="1"/>
</dbReference>
<organism evidence="3 5">
    <name type="scientific">Glycomyces lechevalierae</name>
    <dbReference type="NCBI Taxonomy" id="256034"/>
    <lineage>
        <taxon>Bacteria</taxon>
        <taxon>Bacillati</taxon>
        <taxon>Actinomycetota</taxon>
        <taxon>Actinomycetes</taxon>
        <taxon>Glycomycetales</taxon>
        <taxon>Glycomycetaceae</taxon>
        <taxon>Glycomyces</taxon>
    </lineage>
</organism>
<dbReference type="InterPro" id="IPR014729">
    <property type="entry name" value="Rossmann-like_a/b/a_fold"/>
</dbReference>
<reference evidence="3" key="1">
    <citation type="submission" date="2022-12" db="EMBL/GenBank/DDBJ databases">
        <title>Gycomyces niveus sp.nov., a novel actinomycete isolated from soil in Shouguang.</title>
        <authorList>
            <person name="Yang X."/>
        </authorList>
    </citation>
    <scope>NUCLEOTIDE SEQUENCE</scope>
    <source>
        <strain evidence="3">DSM 44724</strain>
    </source>
</reference>
<evidence type="ECO:0000313" key="4">
    <source>
        <dbReference type="EMBL" id="MDR7337434.1"/>
    </source>
</evidence>
<dbReference type="Proteomes" id="UP001183604">
    <property type="component" value="Unassembled WGS sequence"/>
</dbReference>
<dbReference type="Proteomes" id="UP001145799">
    <property type="component" value="Unassembled WGS sequence"/>
</dbReference>
<dbReference type="Pfam" id="PF00582">
    <property type="entry name" value="Usp"/>
    <property type="match status" value="1"/>
</dbReference>
<feature type="domain" description="UspA" evidence="2">
    <location>
        <begin position="11"/>
        <end position="144"/>
    </location>
</feature>
<proteinExistence type="inferred from homology"/>
<comment type="similarity">
    <text evidence="1">Belongs to the universal stress protein A family.</text>
</comment>
<evidence type="ECO:0000313" key="6">
    <source>
        <dbReference type="Proteomes" id="UP001183604"/>
    </source>
</evidence>
<dbReference type="RefSeq" id="WP_270124295.1">
    <property type="nucleotide sequence ID" value="NZ_BAAAOM010000002.1"/>
</dbReference>
<name>A0A9X3PLQ0_9ACTN</name>